<dbReference type="EMBL" id="JABJXA010000013">
    <property type="protein sequence ID" value="MBB1257941.1"/>
    <property type="molecule type" value="Genomic_DNA"/>
</dbReference>
<dbReference type="PANTHER" id="PTHR12521:SF0">
    <property type="entry name" value="ADP-RIBOSE GLYCOHYDROLASE OARD1"/>
    <property type="match status" value="1"/>
</dbReference>
<evidence type="ECO:0000313" key="4">
    <source>
        <dbReference type="EMBL" id="MBB1257941.1"/>
    </source>
</evidence>
<comment type="caution">
    <text evidence="4">The sequence shown here is derived from an EMBL/GenBank/DDBJ whole genome shotgun (WGS) entry which is preliminary data.</text>
</comment>
<sequence length="169" mass="18215">MLVERSGDLLRDDAQALVNPVNTVGVMGKGLALRFKSAYPEMSKVYVRACAAGEVRAGRVFPVAVGERRWVLNFPTKRHWRSGARPGDIRAGLDSLVEVAAELRLGSVAIPALGCGEGGLEWAWLRETVRERLAGAPFEVRLYVPAELETLPAPGPEAPGRPCADRVGT</sequence>
<dbReference type="PANTHER" id="PTHR12521">
    <property type="entry name" value="PROTEIN C6ORF130"/>
    <property type="match status" value="1"/>
</dbReference>
<accession>A0A7W3WSY1</accession>
<dbReference type="SMART" id="SM00506">
    <property type="entry name" value="A1pp"/>
    <property type="match status" value="1"/>
</dbReference>
<dbReference type="AlphaFoldDB" id="A0A7W3WSY1"/>
<comment type="catalytic activity">
    <reaction evidence="1">
        <text>an N-(ADP-alpha-D-ribosyl)-thymidine in DNA + H2O = a thymidine in DNA + ADP-D-ribose</text>
        <dbReference type="Rhea" id="RHEA:71655"/>
        <dbReference type="Rhea" id="RHEA-COMP:13556"/>
        <dbReference type="Rhea" id="RHEA-COMP:18051"/>
        <dbReference type="ChEBI" id="CHEBI:15377"/>
        <dbReference type="ChEBI" id="CHEBI:57967"/>
        <dbReference type="ChEBI" id="CHEBI:137386"/>
        <dbReference type="ChEBI" id="CHEBI:191199"/>
    </reaction>
    <physiologicalReaction direction="left-to-right" evidence="1">
        <dbReference type="Rhea" id="RHEA:71656"/>
    </physiologicalReaction>
</comment>
<protein>
    <submittedName>
        <fullName evidence="4">Macro domain-containing protein</fullName>
    </submittedName>
</protein>
<feature type="domain" description="Macro" evidence="2">
    <location>
        <begin position="1"/>
        <end position="169"/>
    </location>
</feature>
<dbReference type="InterPro" id="IPR043472">
    <property type="entry name" value="Macro_dom-like"/>
</dbReference>
<dbReference type="Proteomes" id="UP000517765">
    <property type="component" value="Unassembled WGS sequence"/>
</dbReference>
<gene>
    <name evidence="3" type="ORF">H3146_02580</name>
    <name evidence="4" type="ORF">H3147_03740</name>
</gene>
<dbReference type="PROSITE" id="PS51154">
    <property type="entry name" value="MACRO"/>
    <property type="match status" value="1"/>
</dbReference>
<dbReference type="Gene3D" id="3.40.220.10">
    <property type="entry name" value="Leucine Aminopeptidase, subunit E, domain 1"/>
    <property type="match status" value="1"/>
</dbReference>
<dbReference type="RefSeq" id="WP_181353347.1">
    <property type="nucleotide sequence ID" value="NZ_JABJWZ010000011.1"/>
</dbReference>
<dbReference type="GO" id="GO:0140291">
    <property type="term" value="P:peptidyl-glutamate ADP-deribosylation"/>
    <property type="evidence" value="ECO:0007669"/>
    <property type="project" value="TreeGrafter"/>
</dbReference>
<evidence type="ECO:0000313" key="3">
    <source>
        <dbReference type="EMBL" id="MBB1252257.1"/>
    </source>
</evidence>
<dbReference type="InterPro" id="IPR050892">
    <property type="entry name" value="ADP-ribose_metab_enzymes"/>
</dbReference>
<organism evidence="4 5">
    <name type="scientific">Streptomyces alkaliterrae</name>
    <dbReference type="NCBI Taxonomy" id="2213162"/>
    <lineage>
        <taxon>Bacteria</taxon>
        <taxon>Bacillati</taxon>
        <taxon>Actinomycetota</taxon>
        <taxon>Actinomycetes</taxon>
        <taxon>Kitasatosporales</taxon>
        <taxon>Streptomycetaceae</taxon>
        <taxon>Streptomyces</taxon>
    </lineage>
</organism>
<dbReference type="InterPro" id="IPR002589">
    <property type="entry name" value="Macro_dom"/>
</dbReference>
<proteinExistence type="predicted"/>
<dbReference type="Proteomes" id="UP000525686">
    <property type="component" value="Unassembled WGS sequence"/>
</dbReference>
<name>A0A7W3WSY1_9ACTN</name>
<reference evidence="5 6" key="1">
    <citation type="submission" date="2020-05" db="EMBL/GenBank/DDBJ databases">
        <title>Classification of alakaliphilic streptomycetes isolated from an alkaline soil next to Lonar Crater, India and a proposal for the recognition of Streptomyces alkaliterrae sp. nov.</title>
        <authorList>
            <person name="Golinska P."/>
        </authorList>
    </citation>
    <scope>NUCLEOTIDE SEQUENCE [LARGE SCALE GENOMIC DNA]</scope>
    <source>
        <strain evidence="6">OF3</strain>
        <strain evidence="5">OF8</strain>
    </source>
</reference>
<evidence type="ECO:0000256" key="1">
    <source>
        <dbReference type="ARBA" id="ARBA00035885"/>
    </source>
</evidence>
<reference evidence="4" key="2">
    <citation type="journal article" name="Syst. Appl. Microbiol.">
        <title>Streptomyces alkaliterrae sp. nov., isolated from an alkaline soil, and emended descriptions of Streptomyces alkaliphilus, Streptomyces calidiresistens and Streptomyces durbertensis.</title>
        <authorList>
            <person name="Swiecimska M."/>
            <person name="Golinska P."/>
            <person name="Nouioui I."/>
            <person name="Wypij M."/>
            <person name="Rai M."/>
            <person name="Sangal V."/>
            <person name="Goodfellow M."/>
        </authorList>
    </citation>
    <scope>NUCLEOTIDE SEQUENCE</scope>
    <source>
        <strain evidence="3">OF3</strain>
        <strain evidence="4">OF8</strain>
    </source>
</reference>
<evidence type="ECO:0000313" key="5">
    <source>
        <dbReference type="Proteomes" id="UP000517765"/>
    </source>
</evidence>
<dbReference type="Pfam" id="PF01661">
    <property type="entry name" value="Macro"/>
    <property type="match status" value="1"/>
</dbReference>
<dbReference type="EMBL" id="JABJWZ010000011">
    <property type="protein sequence ID" value="MBB1252257.1"/>
    <property type="molecule type" value="Genomic_DNA"/>
</dbReference>
<dbReference type="SUPFAM" id="SSF52949">
    <property type="entry name" value="Macro domain-like"/>
    <property type="match status" value="1"/>
</dbReference>
<evidence type="ECO:0000313" key="6">
    <source>
        <dbReference type="Proteomes" id="UP000525686"/>
    </source>
</evidence>
<evidence type="ECO:0000259" key="2">
    <source>
        <dbReference type="PROSITE" id="PS51154"/>
    </source>
</evidence>